<dbReference type="RefSeq" id="WP_007020716.1">
    <property type="nucleotide sequence ID" value="NZ_CH724125.1"/>
</dbReference>
<name>A0A7U8C9L7_NEPCE</name>
<keyword evidence="4" id="KW-1133">Transmembrane helix</keyword>
<dbReference type="InterPro" id="IPR004089">
    <property type="entry name" value="MCPsignal_dom"/>
</dbReference>
<keyword evidence="4" id="KW-0472">Membrane</keyword>
<dbReference type="GO" id="GO:0016020">
    <property type="term" value="C:membrane"/>
    <property type="evidence" value="ECO:0007669"/>
    <property type="project" value="UniProtKB-SubCell"/>
</dbReference>
<dbReference type="PANTHER" id="PTHR32089:SF112">
    <property type="entry name" value="LYSOZYME-LIKE PROTEIN-RELATED"/>
    <property type="match status" value="1"/>
</dbReference>
<evidence type="ECO:0000256" key="4">
    <source>
        <dbReference type="SAM" id="Phobius"/>
    </source>
</evidence>
<dbReference type="GO" id="GO:0006935">
    <property type="term" value="P:chemotaxis"/>
    <property type="evidence" value="ECO:0007669"/>
    <property type="project" value="UniProtKB-ARBA"/>
</dbReference>
<proteinExistence type="predicted"/>
<sequence length="385" mass="42513">MLFLSLGYTLLSRASLLLSGITLLLIWIALFAATYADLPHAYWLLLPLVYLQICFIFLCQQRWQHLSQIIAAFADQDHQFRSRYNSADKPLCDLSQHLYSISRDYQELNSLSDQLCSEMRYSTHELENLATHTAHAASEQQNQLLTIASASEEMSQTVQIIRGHVQNTYDNAHTSQEICQQGSSEAAELSYSLNGVSEQFSQTCHKISELSEEAQAIQNFVSTIEEVAAQTNLLALNAAIEAARAGEAGRGFAVVADEVRQLAGNTERATADITQLVESMQNRVHEVTKSMQQCDEVLQLGSTTCNKMQGLLQNIESGSDTSLKLIGEVNLSIDEHAHASNELSEKLTQIGDLLEQHSQQAGSLTELTGYLEKLAEKASSKEAVA</sequence>
<dbReference type="OrthoDB" id="6114319at2"/>
<evidence type="ECO:0000256" key="1">
    <source>
        <dbReference type="ARBA" id="ARBA00004370"/>
    </source>
</evidence>
<evidence type="ECO:0000256" key="3">
    <source>
        <dbReference type="PROSITE-ProRule" id="PRU00284"/>
    </source>
</evidence>
<dbReference type="Gene3D" id="1.10.287.950">
    <property type="entry name" value="Methyl-accepting chemotaxis protein"/>
    <property type="match status" value="1"/>
</dbReference>
<protein>
    <submittedName>
        <fullName evidence="6">Hypothetical methyl-accepting chemotaxis protein</fullName>
    </submittedName>
</protein>
<feature type="transmembrane region" description="Helical" evidence="4">
    <location>
        <begin position="41"/>
        <end position="59"/>
    </location>
</feature>
<keyword evidence="4" id="KW-0812">Transmembrane</keyword>
<dbReference type="Pfam" id="PF00015">
    <property type="entry name" value="MCPsignal"/>
    <property type="match status" value="1"/>
</dbReference>
<dbReference type="AlphaFoldDB" id="A0A7U8C9L7"/>
<reference evidence="6 7" key="1">
    <citation type="submission" date="2006-02" db="EMBL/GenBank/DDBJ databases">
        <authorList>
            <person name="Pinhassi J."/>
            <person name="Pedros-Alio C."/>
            <person name="Ferriera S."/>
            <person name="Johnson J."/>
            <person name="Kravitz S."/>
            <person name="Halpern A."/>
            <person name="Remington K."/>
            <person name="Beeson K."/>
            <person name="Tran B."/>
            <person name="Rogers Y.-H."/>
            <person name="Friedman R."/>
            <person name="Venter J.C."/>
        </authorList>
    </citation>
    <scope>NUCLEOTIDE SEQUENCE [LARGE SCALE GENOMIC DNA]</scope>
    <source>
        <strain evidence="6 7">MED92</strain>
    </source>
</reference>
<dbReference type="Proteomes" id="UP000002171">
    <property type="component" value="Unassembled WGS sequence"/>
</dbReference>
<feature type="transmembrane region" description="Helical" evidence="4">
    <location>
        <begin position="16"/>
        <end position="35"/>
    </location>
</feature>
<dbReference type="SUPFAM" id="SSF58104">
    <property type="entry name" value="Methyl-accepting chemotaxis protein (MCP) signaling domain"/>
    <property type="match status" value="1"/>
</dbReference>
<dbReference type="SMART" id="SM00283">
    <property type="entry name" value="MA"/>
    <property type="match status" value="1"/>
</dbReference>
<keyword evidence="2 3" id="KW-0807">Transducer</keyword>
<dbReference type="PANTHER" id="PTHR32089">
    <property type="entry name" value="METHYL-ACCEPTING CHEMOTAXIS PROTEIN MCPB"/>
    <property type="match status" value="1"/>
</dbReference>
<feature type="domain" description="Methyl-accepting transducer" evidence="5">
    <location>
        <begin position="115"/>
        <end position="351"/>
    </location>
</feature>
<accession>A0A7U8C9L7</accession>
<comment type="subcellular location">
    <subcellularLocation>
        <location evidence="1">Membrane</location>
    </subcellularLocation>
</comment>
<evidence type="ECO:0000256" key="2">
    <source>
        <dbReference type="ARBA" id="ARBA00023224"/>
    </source>
</evidence>
<evidence type="ECO:0000259" key="5">
    <source>
        <dbReference type="PROSITE" id="PS50111"/>
    </source>
</evidence>
<organism evidence="6 7">
    <name type="scientific">Neptuniibacter caesariensis</name>
    <dbReference type="NCBI Taxonomy" id="207954"/>
    <lineage>
        <taxon>Bacteria</taxon>
        <taxon>Pseudomonadati</taxon>
        <taxon>Pseudomonadota</taxon>
        <taxon>Gammaproteobacteria</taxon>
        <taxon>Oceanospirillales</taxon>
        <taxon>Oceanospirillaceae</taxon>
        <taxon>Neptuniibacter</taxon>
    </lineage>
</organism>
<dbReference type="PROSITE" id="PS50111">
    <property type="entry name" value="CHEMOTAXIS_TRANSDUC_2"/>
    <property type="match status" value="1"/>
</dbReference>
<evidence type="ECO:0000313" key="6">
    <source>
        <dbReference type="EMBL" id="EAR62406.1"/>
    </source>
</evidence>
<evidence type="ECO:0000313" key="7">
    <source>
        <dbReference type="Proteomes" id="UP000002171"/>
    </source>
</evidence>
<keyword evidence="7" id="KW-1185">Reference proteome</keyword>
<comment type="caution">
    <text evidence="6">The sequence shown here is derived from an EMBL/GenBank/DDBJ whole genome shotgun (WGS) entry which is preliminary data.</text>
</comment>
<dbReference type="GO" id="GO:0007165">
    <property type="term" value="P:signal transduction"/>
    <property type="evidence" value="ECO:0007669"/>
    <property type="project" value="UniProtKB-KW"/>
</dbReference>
<dbReference type="EMBL" id="AAOW01000003">
    <property type="protein sequence ID" value="EAR62406.1"/>
    <property type="molecule type" value="Genomic_DNA"/>
</dbReference>
<gene>
    <name evidence="6" type="ORF">MED92_15253</name>
</gene>